<evidence type="ECO:0008006" key="3">
    <source>
        <dbReference type="Google" id="ProtNLM"/>
    </source>
</evidence>
<dbReference type="EMBL" id="BDSP01000285">
    <property type="protein sequence ID" value="GAX29135.1"/>
    <property type="molecule type" value="Genomic_DNA"/>
</dbReference>
<dbReference type="Gene3D" id="2.30.30.140">
    <property type="match status" value="1"/>
</dbReference>
<reference evidence="1 2" key="1">
    <citation type="journal article" date="2015" name="Plant Cell">
        <title>Oil accumulation by the oleaginous diatom Fistulifera solaris as revealed by the genome and transcriptome.</title>
        <authorList>
            <person name="Tanaka T."/>
            <person name="Maeda Y."/>
            <person name="Veluchamy A."/>
            <person name="Tanaka M."/>
            <person name="Abida H."/>
            <person name="Marechal E."/>
            <person name="Bowler C."/>
            <person name="Muto M."/>
            <person name="Sunaga Y."/>
            <person name="Tanaka M."/>
            <person name="Yoshino T."/>
            <person name="Taniguchi T."/>
            <person name="Fukuda Y."/>
            <person name="Nemoto M."/>
            <person name="Matsumoto M."/>
            <person name="Wong P.S."/>
            <person name="Aburatani S."/>
            <person name="Fujibuchi W."/>
        </authorList>
    </citation>
    <scope>NUCLEOTIDE SEQUENCE [LARGE SCALE GENOMIC DNA]</scope>
    <source>
        <strain evidence="1 2">JPCC DA0580</strain>
    </source>
</reference>
<protein>
    <recommendedName>
        <fullName evidence="3">Tudor domain-containing protein</fullName>
    </recommendedName>
</protein>
<name>A0A1Z5KSQ9_FISSO</name>
<sequence length="291" mass="33940">MSYGEDVIDQKLLMRFAVENGNYAWFLGRVKAFRHPEHHIRFADGTTRWCHLQTLEKKNELYWFRTVEEHELDDAVGRSVLMQFPIQNKKTAWFEGKVISVSKNGGHLIAYDGGEEHWHDLRECVKREKMQFLGTSVQKPVAVKEEDDTTLSKRKYKSRVDNQSTSKRKSKIKDEVKVTEDWTKGMEQWLKRTGPEKIAHIMKQVRMLASGAGVRCKGWDINRRAFLGTEVNLSSPLPRFLEHAQALQEEFGMDGELELMVPLQQILRYKESLLDSQIETNDMKKVEDNQL</sequence>
<keyword evidence="2" id="KW-1185">Reference proteome</keyword>
<gene>
    <name evidence="1" type="ORF">FisN_7Hh267</name>
</gene>
<accession>A0A1Z5KSQ9</accession>
<evidence type="ECO:0000313" key="1">
    <source>
        <dbReference type="EMBL" id="GAX29135.1"/>
    </source>
</evidence>
<organism evidence="1 2">
    <name type="scientific">Fistulifera solaris</name>
    <name type="common">Oleaginous diatom</name>
    <dbReference type="NCBI Taxonomy" id="1519565"/>
    <lineage>
        <taxon>Eukaryota</taxon>
        <taxon>Sar</taxon>
        <taxon>Stramenopiles</taxon>
        <taxon>Ochrophyta</taxon>
        <taxon>Bacillariophyta</taxon>
        <taxon>Bacillariophyceae</taxon>
        <taxon>Bacillariophycidae</taxon>
        <taxon>Naviculales</taxon>
        <taxon>Naviculaceae</taxon>
        <taxon>Fistulifera</taxon>
    </lineage>
</organism>
<dbReference type="Proteomes" id="UP000198406">
    <property type="component" value="Unassembled WGS sequence"/>
</dbReference>
<comment type="caution">
    <text evidence="1">The sequence shown here is derived from an EMBL/GenBank/DDBJ whole genome shotgun (WGS) entry which is preliminary data.</text>
</comment>
<proteinExistence type="predicted"/>
<dbReference type="InParanoid" id="A0A1Z5KSQ9"/>
<dbReference type="AlphaFoldDB" id="A0A1Z5KSQ9"/>
<evidence type="ECO:0000313" key="2">
    <source>
        <dbReference type="Proteomes" id="UP000198406"/>
    </source>
</evidence>